<evidence type="ECO:0000313" key="2">
    <source>
        <dbReference type="EMBL" id="KXJ94369.1"/>
    </source>
</evidence>
<proteinExistence type="predicted"/>
<dbReference type="AlphaFoldDB" id="A0A136JB05"/>
<keyword evidence="1" id="KW-1133">Transmembrane helix</keyword>
<protein>
    <submittedName>
        <fullName evidence="2">Uncharacterized protein</fullName>
    </submittedName>
</protein>
<keyword evidence="1" id="KW-0812">Transmembrane</keyword>
<organism evidence="2 3">
    <name type="scientific">Microdochium bolleyi</name>
    <dbReference type="NCBI Taxonomy" id="196109"/>
    <lineage>
        <taxon>Eukaryota</taxon>
        <taxon>Fungi</taxon>
        <taxon>Dikarya</taxon>
        <taxon>Ascomycota</taxon>
        <taxon>Pezizomycotina</taxon>
        <taxon>Sordariomycetes</taxon>
        <taxon>Xylariomycetidae</taxon>
        <taxon>Xylariales</taxon>
        <taxon>Microdochiaceae</taxon>
        <taxon>Microdochium</taxon>
    </lineage>
</organism>
<dbReference type="EMBL" id="KQ964247">
    <property type="protein sequence ID" value="KXJ94369.1"/>
    <property type="molecule type" value="Genomic_DNA"/>
</dbReference>
<keyword evidence="1" id="KW-0472">Membrane</keyword>
<dbReference type="Proteomes" id="UP000070501">
    <property type="component" value="Unassembled WGS sequence"/>
</dbReference>
<dbReference type="InParanoid" id="A0A136JB05"/>
<sequence>MGKSLIVLYGHPRPNVNENVARILGQCYKIIRYEDLFIIPMCAVTNGLLYYTISSRNLHLSP</sequence>
<reference evidence="3" key="1">
    <citation type="submission" date="2016-02" db="EMBL/GenBank/DDBJ databases">
        <title>Draft genome sequence of Microdochium bolleyi, a fungal endophyte of beachgrass.</title>
        <authorList>
            <consortium name="DOE Joint Genome Institute"/>
            <person name="David A.S."/>
            <person name="May G."/>
            <person name="Haridas S."/>
            <person name="Lim J."/>
            <person name="Wang M."/>
            <person name="Labutti K."/>
            <person name="Lipzen A."/>
            <person name="Barry K."/>
            <person name="Grigoriev I.V."/>
        </authorList>
    </citation>
    <scope>NUCLEOTIDE SEQUENCE [LARGE SCALE GENOMIC DNA]</scope>
    <source>
        <strain evidence="3">J235TASD1</strain>
    </source>
</reference>
<evidence type="ECO:0000313" key="3">
    <source>
        <dbReference type="Proteomes" id="UP000070501"/>
    </source>
</evidence>
<feature type="transmembrane region" description="Helical" evidence="1">
    <location>
        <begin position="36"/>
        <end position="53"/>
    </location>
</feature>
<evidence type="ECO:0000256" key="1">
    <source>
        <dbReference type="SAM" id="Phobius"/>
    </source>
</evidence>
<keyword evidence="3" id="KW-1185">Reference proteome</keyword>
<name>A0A136JB05_9PEZI</name>
<accession>A0A136JB05</accession>
<gene>
    <name evidence="2" type="ORF">Micbo1qcDRAFT_159510</name>
</gene>